<keyword evidence="3" id="KW-0328">Glycosyltransferase</keyword>
<evidence type="ECO:0000313" key="5">
    <source>
        <dbReference type="EMBL" id="CUP26378.1"/>
    </source>
</evidence>
<evidence type="ECO:0000256" key="1">
    <source>
        <dbReference type="ARBA" id="ARBA00001936"/>
    </source>
</evidence>
<accession>A0A174WXC8</accession>
<dbReference type="EMBL" id="CZBL01000017">
    <property type="protein sequence ID" value="CUQ47719.1"/>
    <property type="molecule type" value="Genomic_DNA"/>
</dbReference>
<keyword evidence="4 6" id="KW-0808">Transferase</keyword>
<dbReference type="Proteomes" id="UP000095657">
    <property type="component" value="Unassembled WGS sequence"/>
</dbReference>
<dbReference type="PANTHER" id="PTHR10462:SF53">
    <property type="entry name" value="HISTO-BLOOD GROUP ABO SYSTEM TRANSFERASE 1-LIKE"/>
    <property type="match status" value="1"/>
</dbReference>
<evidence type="ECO:0000313" key="9">
    <source>
        <dbReference type="Proteomes" id="UP000095657"/>
    </source>
</evidence>
<dbReference type="GO" id="GO:0005975">
    <property type="term" value="P:carbohydrate metabolic process"/>
    <property type="evidence" value="ECO:0007669"/>
    <property type="project" value="InterPro"/>
</dbReference>
<dbReference type="GO" id="GO:0016758">
    <property type="term" value="F:hexosyltransferase activity"/>
    <property type="evidence" value="ECO:0007669"/>
    <property type="project" value="InterPro"/>
</dbReference>
<dbReference type="Gene3D" id="3.90.550.10">
    <property type="entry name" value="Spore Coat Polysaccharide Biosynthesis Protein SpsA, Chain A"/>
    <property type="match status" value="1"/>
</dbReference>
<dbReference type="InterPro" id="IPR029044">
    <property type="entry name" value="Nucleotide-diphossugar_trans"/>
</dbReference>
<dbReference type="EMBL" id="VVYP01000026">
    <property type="protein sequence ID" value="KAA5460280.1"/>
    <property type="molecule type" value="Genomic_DNA"/>
</dbReference>
<evidence type="ECO:0000256" key="3">
    <source>
        <dbReference type="ARBA" id="ARBA00022676"/>
    </source>
</evidence>
<sequence length="263" mass="30878">MKVAILYICTGKYNQFFKGFFESCEKYLLKDIAQLEYYVFTDDMSLSDEANVHLIKKECAGFPADSLFRFDMFLQVRQELEKTDYIYFFNSNAEFKAPVGKELLPLNGEKLVGAEWPGKRKPFKHPAFYPYERNKHSSAYIPPREDKPYIYYMGGINGGEAADYLEMAETLSENIHADYEKGIVALVHDESHINKYFRTHDCKVLSAEYCFPEEWITCDFSPKIIFRDKVKLDPYFNKGRDYSLKGKLKKTVSVIYRAIRWYL</sequence>
<comment type="cofactor">
    <cofactor evidence="1">
        <name>Mn(2+)</name>
        <dbReference type="ChEBI" id="CHEBI:29035"/>
    </cofactor>
</comment>
<dbReference type="Pfam" id="PF03414">
    <property type="entry name" value="Glyco_transf_6"/>
    <property type="match status" value="1"/>
</dbReference>
<comment type="similarity">
    <text evidence="2">Belongs to the glycosyltransferase 6 family.</text>
</comment>
<dbReference type="EMBL" id="VVYD01000012">
    <property type="protein sequence ID" value="KAA5497445.1"/>
    <property type="molecule type" value="Genomic_DNA"/>
</dbReference>
<evidence type="ECO:0000256" key="2">
    <source>
        <dbReference type="ARBA" id="ARBA00010413"/>
    </source>
</evidence>
<dbReference type="RefSeq" id="WP_005675706.1">
    <property type="nucleotide sequence ID" value="NZ_CACRTB010000035.1"/>
</dbReference>
<evidence type="ECO:0000313" key="12">
    <source>
        <dbReference type="Proteomes" id="UP000475905"/>
    </source>
</evidence>
<dbReference type="KEGG" id="bcac:CGC64_14205"/>
<evidence type="ECO:0000313" key="6">
    <source>
        <dbReference type="EMBL" id="CUQ47719.1"/>
    </source>
</evidence>
<dbReference type="Proteomes" id="UP000475905">
    <property type="component" value="Unassembled WGS sequence"/>
</dbReference>
<dbReference type="InterPro" id="IPR048174">
    <property type="entry name" value="WbnI-like"/>
</dbReference>
<dbReference type="STRING" id="47678.ERS852494_01895"/>
<evidence type="ECO:0000313" key="7">
    <source>
        <dbReference type="EMBL" id="KAA5460280.1"/>
    </source>
</evidence>
<dbReference type="GO" id="GO:0016020">
    <property type="term" value="C:membrane"/>
    <property type="evidence" value="ECO:0007669"/>
    <property type="project" value="InterPro"/>
</dbReference>
<evidence type="ECO:0000256" key="4">
    <source>
        <dbReference type="ARBA" id="ARBA00022679"/>
    </source>
</evidence>
<proteinExistence type="inferred from homology"/>
<dbReference type="PANTHER" id="PTHR10462">
    <property type="entry name" value="GLYCOSYLTRANSFERASE-RELATED"/>
    <property type="match status" value="1"/>
</dbReference>
<evidence type="ECO:0000313" key="8">
    <source>
        <dbReference type="EMBL" id="KAA5497445.1"/>
    </source>
</evidence>
<dbReference type="SUPFAM" id="SSF53448">
    <property type="entry name" value="Nucleotide-diphospho-sugar transferases"/>
    <property type="match status" value="1"/>
</dbReference>
<dbReference type="EMBL" id="CZAI01000003">
    <property type="protein sequence ID" value="CUP26378.1"/>
    <property type="molecule type" value="Genomic_DNA"/>
</dbReference>
<evidence type="ECO:0000313" key="11">
    <source>
        <dbReference type="Proteomes" id="UP000368418"/>
    </source>
</evidence>
<reference evidence="9 10" key="1">
    <citation type="submission" date="2015-09" db="EMBL/GenBank/DDBJ databases">
        <authorList>
            <consortium name="Pathogen Informatics"/>
        </authorList>
    </citation>
    <scope>NUCLEOTIDE SEQUENCE [LARGE SCALE GENOMIC DNA]</scope>
    <source>
        <strain evidence="5 9">2789STDY5834880</strain>
        <strain evidence="6 10">2789STDY5834946</strain>
    </source>
</reference>
<evidence type="ECO:0000313" key="10">
    <source>
        <dbReference type="Proteomes" id="UP000095725"/>
    </source>
</evidence>
<name>A0A174WXC8_9BACE</name>
<dbReference type="Proteomes" id="UP000368418">
    <property type="component" value="Unassembled WGS sequence"/>
</dbReference>
<dbReference type="Proteomes" id="UP000095725">
    <property type="component" value="Unassembled WGS sequence"/>
</dbReference>
<organism evidence="6 10">
    <name type="scientific">Bacteroides caccae</name>
    <dbReference type="NCBI Taxonomy" id="47678"/>
    <lineage>
        <taxon>Bacteria</taxon>
        <taxon>Pseudomonadati</taxon>
        <taxon>Bacteroidota</taxon>
        <taxon>Bacteroidia</taxon>
        <taxon>Bacteroidales</taxon>
        <taxon>Bacteroidaceae</taxon>
        <taxon>Bacteroides</taxon>
    </lineage>
</organism>
<dbReference type="InterPro" id="IPR005076">
    <property type="entry name" value="Glyco_trans_6"/>
</dbReference>
<protein>
    <submittedName>
        <fullName evidence="6">Glycosyltransferase family 6</fullName>
    </submittedName>
</protein>
<gene>
    <name evidence="5" type="ORF">ERS852494_01895</name>
    <name evidence="6" type="ORF">ERS852558_03660</name>
    <name evidence="8" type="ORF">F2Y31_13500</name>
    <name evidence="7" type="ORF">F2Y36_17510</name>
</gene>
<reference evidence="11 12" key="2">
    <citation type="journal article" date="2019" name="Nat. Med.">
        <title>A library of human gut bacterial isolates paired with longitudinal multiomics data enables mechanistic microbiome research.</title>
        <authorList>
            <person name="Poyet M."/>
            <person name="Groussin M."/>
            <person name="Gibbons S.M."/>
            <person name="Avila-Pacheco J."/>
            <person name="Jiang X."/>
            <person name="Kearney S.M."/>
            <person name="Perrotta A.R."/>
            <person name="Berdy B."/>
            <person name="Zhao S."/>
            <person name="Lieberman T.D."/>
            <person name="Swanson P.K."/>
            <person name="Smith M."/>
            <person name="Roesemann S."/>
            <person name="Alexander J.E."/>
            <person name="Rich S.A."/>
            <person name="Livny J."/>
            <person name="Vlamakis H."/>
            <person name="Clish C."/>
            <person name="Bullock K."/>
            <person name="Deik A."/>
            <person name="Scott J."/>
            <person name="Pierce K.A."/>
            <person name="Xavier R.J."/>
            <person name="Alm E.J."/>
        </authorList>
    </citation>
    <scope>NUCLEOTIDE SEQUENCE [LARGE SCALE GENOMIC DNA]</scope>
    <source>
        <strain evidence="8 11">BIOML-A19</strain>
        <strain evidence="7 12">BIOML-A31</strain>
    </source>
</reference>
<dbReference type="AlphaFoldDB" id="A0A174WXC8"/>
<dbReference type="NCBIfam" id="NF041524">
    <property type="entry name" value="Gltr_6"/>
    <property type="match status" value="1"/>
</dbReference>